<evidence type="ECO:0000313" key="1">
    <source>
        <dbReference type="EMBL" id="QJA75649.1"/>
    </source>
</evidence>
<accession>A0A6M3K0H8</accession>
<dbReference type="InterPro" id="IPR029052">
    <property type="entry name" value="Metallo-depent_PP-like"/>
</dbReference>
<sequence>MSEFNRGHVRARSIKIIEGFAGEVHKIIQKRPNSTLSELSDKLDSGISKIKAAIELLREKGVLVEVTDDTVGLQKTLPVASEWEPINVDKFTGKRIKWGVIADTHLCSKYCRLDVLNALFDIYEQDGIKEVFVLGNMIDGEFPHNKHDLLTAPGLESQTRYFIENWPKRSSITTKFLTGDDHEGWYVQSVGVDVGRYIEDSAKQIGRTDLRYIGHMEYNMELKAKNESTFVRMIHAGGGSSYATSYTSQKYVESLQGGEKPAVVLVGHFHKFEYGYPREVHVVQVGAVQDQTPWMRKKRIQTNVGGTTISFELDRDGILHRFMPEFHPFYDRAFYKGTTWKYHWK</sequence>
<proteinExistence type="predicted"/>
<organism evidence="1">
    <name type="scientific">viral metagenome</name>
    <dbReference type="NCBI Taxonomy" id="1070528"/>
    <lineage>
        <taxon>unclassified sequences</taxon>
        <taxon>metagenomes</taxon>
        <taxon>organismal metagenomes</taxon>
    </lineage>
</organism>
<dbReference type="EMBL" id="MT142177">
    <property type="protein sequence ID" value="QJA75649.1"/>
    <property type="molecule type" value="Genomic_DNA"/>
</dbReference>
<dbReference type="AlphaFoldDB" id="A0A6M3K0H8"/>
<dbReference type="SUPFAM" id="SSF56300">
    <property type="entry name" value="Metallo-dependent phosphatases"/>
    <property type="match status" value="1"/>
</dbReference>
<dbReference type="Gene3D" id="3.60.21.10">
    <property type="match status" value="1"/>
</dbReference>
<name>A0A6M3K0H8_9ZZZZ</name>
<reference evidence="1" key="1">
    <citation type="submission" date="2020-03" db="EMBL/GenBank/DDBJ databases">
        <title>The deep terrestrial virosphere.</title>
        <authorList>
            <person name="Holmfeldt K."/>
            <person name="Nilsson E."/>
            <person name="Simone D."/>
            <person name="Lopez-Fernandez M."/>
            <person name="Wu X."/>
            <person name="de Brujin I."/>
            <person name="Lundin D."/>
            <person name="Andersson A."/>
            <person name="Bertilsson S."/>
            <person name="Dopson M."/>
        </authorList>
    </citation>
    <scope>NUCLEOTIDE SEQUENCE</scope>
    <source>
        <strain evidence="1">MM415A01727</strain>
    </source>
</reference>
<protein>
    <submittedName>
        <fullName evidence="1">Putative calcineurin-like phosphoesterase</fullName>
    </submittedName>
</protein>
<gene>
    <name evidence="1" type="ORF">MM415A01727_0003</name>
</gene>